<evidence type="ECO:0000313" key="4">
    <source>
        <dbReference type="Proteomes" id="UP000515512"/>
    </source>
</evidence>
<evidence type="ECO:0000259" key="2">
    <source>
        <dbReference type="Pfam" id="PF13827"/>
    </source>
</evidence>
<accession>A0A7D6VAF1</accession>
<keyword evidence="4" id="KW-1185">Reference proteome</keyword>
<proteinExistence type="predicted"/>
<dbReference type="AlphaFoldDB" id="A0A7D6VAF1"/>
<organism evidence="3 4">
    <name type="scientific">Nocardia huaxiensis</name>
    <dbReference type="NCBI Taxonomy" id="2755382"/>
    <lineage>
        <taxon>Bacteria</taxon>
        <taxon>Bacillati</taxon>
        <taxon>Actinomycetota</taxon>
        <taxon>Actinomycetes</taxon>
        <taxon>Mycobacteriales</taxon>
        <taxon>Nocardiaceae</taxon>
        <taxon>Nocardia</taxon>
    </lineage>
</organism>
<gene>
    <name evidence="3" type="ORF">H0264_04870</name>
</gene>
<protein>
    <submittedName>
        <fullName evidence="3">DUF4189 domain-containing protein</fullName>
    </submittedName>
</protein>
<dbReference type="Proteomes" id="UP000515512">
    <property type="component" value="Chromosome"/>
</dbReference>
<dbReference type="InterPro" id="IPR025240">
    <property type="entry name" value="DUF4189"/>
</dbReference>
<keyword evidence="1" id="KW-0732">Signal</keyword>
<feature type="chain" id="PRO_5027965942" evidence="1">
    <location>
        <begin position="28"/>
        <end position="120"/>
    </location>
</feature>
<feature type="signal peptide" evidence="1">
    <location>
        <begin position="1"/>
        <end position="27"/>
    </location>
</feature>
<dbReference type="RefSeq" id="WP_181582851.1">
    <property type="nucleotide sequence ID" value="NZ_CP059399.1"/>
</dbReference>
<name>A0A7D6VAF1_9NOCA</name>
<dbReference type="EMBL" id="CP059399">
    <property type="protein sequence ID" value="QLY31661.1"/>
    <property type="molecule type" value="Genomic_DNA"/>
</dbReference>
<sequence>MRKIIVSTLAVAGLAISPVLVPATASASPTLWGAIAVADDGAMGSAWNYRTKDEAKQAAMNECHGPNCEVLVSFTGCGAVSHSKFAREYNGRYGDTRWEAEDNARVHHDSVILKSVCNEY</sequence>
<evidence type="ECO:0000256" key="1">
    <source>
        <dbReference type="SAM" id="SignalP"/>
    </source>
</evidence>
<dbReference type="KEGG" id="nhu:H0264_04870"/>
<evidence type="ECO:0000313" key="3">
    <source>
        <dbReference type="EMBL" id="QLY31661.1"/>
    </source>
</evidence>
<feature type="domain" description="DUF4189" evidence="2">
    <location>
        <begin position="32"/>
        <end position="105"/>
    </location>
</feature>
<dbReference type="Pfam" id="PF13827">
    <property type="entry name" value="DUF4189"/>
    <property type="match status" value="1"/>
</dbReference>
<reference evidence="3 4" key="1">
    <citation type="submission" date="2020-07" db="EMBL/GenBank/DDBJ databases">
        <authorList>
            <person name="Zhuang K."/>
            <person name="Ran Y."/>
        </authorList>
    </citation>
    <scope>NUCLEOTIDE SEQUENCE [LARGE SCALE GENOMIC DNA]</scope>
    <source>
        <strain evidence="3 4">WCH-YHL-001</strain>
    </source>
</reference>